<feature type="compositionally biased region" description="Basic residues" evidence="1">
    <location>
        <begin position="159"/>
        <end position="176"/>
    </location>
</feature>
<proteinExistence type="predicted"/>
<feature type="region of interest" description="Disordered" evidence="1">
    <location>
        <begin position="391"/>
        <end position="517"/>
    </location>
</feature>
<dbReference type="InterPro" id="IPR031362">
    <property type="entry name" value="BNIP5"/>
</dbReference>
<feature type="region of interest" description="Disordered" evidence="1">
    <location>
        <begin position="277"/>
        <end position="346"/>
    </location>
</feature>
<evidence type="ECO:0000313" key="3">
    <source>
        <dbReference type="Proteomes" id="UP000092124"/>
    </source>
</evidence>
<dbReference type="PANTHER" id="PTHR22435">
    <property type="entry name" value="CHROMOSOME 6 OPEN READING FRAME 222"/>
    <property type="match status" value="1"/>
</dbReference>
<feature type="compositionally biased region" description="Low complexity" evidence="1">
    <location>
        <begin position="229"/>
        <end position="244"/>
    </location>
</feature>
<evidence type="ECO:0000313" key="2">
    <source>
        <dbReference type="EMBL" id="OBS83726.1"/>
    </source>
</evidence>
<dbReference type="STRING" id="56216.A0A1A6HZR7"/>
<gene>
    <name evidence="2" type="ORF">A6R68_22241</name>
</gene>
<feature type="compositionally biased region" description="Low complexity" evidence="1">
    <location>
        <begin position="283"/>
        <end position="294"/>
    </location>
</feature>
<protein>
    <submittedName>
        <fullName evidence="2">Uncharacterized protein</fullName>
    </submittedName>
</protein>
<feature type="compositionally biased region" description="Basic residues" evidence="1">
    <location>
        <begin position="473"/>
        <end position="490"/>
    </location>
</feature>
<feature type="region of interest" description="Disordered" evidence="1">
    <location>
        <begin position="1"/>
        <end position="112"/>
    </location>
</feature>
<keyword evidence="3" id="KW-1185">Reference proteome</keyword>
<feature type="compositionally biased region" description="Basic residues" evidence="1">
    <location>
        <begin position="299"/>
        <end position="318"/>
    </location>
</feature>
<dbReference type="AlphaFoldDB" id="A0A1A6HZR7"/>
<organism evidence="2 3">
    <name type="scientific">Neotoma lepida</name>
    <name type="common">Desert woodrat</name>
    <dbReference type="NCBI Taxonomy" id="56216"/>
    <lineage>
        <taxon>Eukaryota</taxon>
        <taxon>Metazoa</taxon>
        <taxon>Chordata</taxon>
        <taxon>Craniata</taxon>
        <taxon>Vertebrata</taxon>
        <taxon>Euteleostomi</taxon>
        <taxon>Mammalia</taxon>
        <taxon>Eutheria</taxon>
        <taxon>Euarchontoglires</taxon>
        <taxon>Glires</taxon>
        <taxon>Rodentia</taxon>
        <taxon>Myomorpha</taxon>
        <taxon>Muroidea</taxon>
        <taxon>Cricetidae</taxon>
        <taxon>Neotominae</taxon>
        <taxon>Neotoma</taxon>
    </lineage>
</organism>
<feature type="compositionally biased region" description="Basic and acidic residues" evidence="1">
    <location>
        <begin position="131"/>
        <end position="148"/>
    </location>
</feature>
<reference evidence="2 3" key="1">
    <citation type="submission" date="2016-06" db="EMBL/GenBank/DDBJ databases">
        <title>The Draft Genome Sequence and Annotation of the Desert Woodrat Neotoma lepida.</title>
        <authorList>
            <person name="Campbell M."/>
            <person name="Oakeson K.F."/>
            <person name="Yandell M."/>
            <person name="Halpert J.R."/>
            <person name="Dearing D."/>
        </authorList>
    </citation>
    <scope>NUCLEOTIDE SEQUENCE [LARGE SCALE GENOMIC DNA]</scope>
    <source>
        <strain evidence="2">417</strain>
        <tissue evidence="2">Liver</tissue>
    </source>
</reference>
<dbReference type="PANTHER" id="PTHR22435:SF0">
    <property type="entry name" value="PROTEIN BNIP5"/>
    <property type="match status" value="1"/>
</dbReference>
<feature type="compositionally biased region" description="Basic and acidic residues" evidence="1">
    <location>
        <begin position="421"/>
        <end position="432"/>
    </location>
</feature>
<accession>A0A1A6HZR7</accession>
<name>A0A1A6HZR7_NEOLE</name>
<feature type="region of interest" description="Disordered" evidence="1">
    <location>
        <begin position="131"/>
        <end position="250"/>
    </location>
</feature>
<dbReference type="Proteomes" id="UP000092124">
    <property type="component" value="Unassembled WGS sequence"/>
</dbReference>
<dbReference type="Pfam" id="PF15661">
    <property type="entry name" value="CF222"/>
    <property type="match status" value="3"/>
</dbReference>
<dbReference type="OrthoDB" id="9836802at2759"/>
<feature type="non-terminal residue" evidence="2">
    <location>
        <position position="1"/>
    </location>
</feature>
<comment type="caution">
    <text evidence="2">The sequence shown here is derived from an EMBL/GenBank/DDBJ whole genome shotgun (WGS) entry which is preliminary data.</text>
</comment>
<dbReference type="EMBL" id="LZPO01000001">
    <property type="protein sequence ID" value="OBS83726.1"/>
    <property type="molecule type" value="Genomic_DNA"/>
</dbReference>
<evidence type="ECO:0000256" key="1">
    <source>
        <dbReference type="SAM" id="MobiDB-lite"/>
    </source>
</evidence>
<sequence length="655" mass="71159">VGMGQSSTEGAVCFGCSPVETPRGPRKPPADKRAQSLDRQVPRKYPSGPTYRKALRRTASDGARGSGSPCHFAEAQGAVAPALPLGEGSEFLPCEQGPPEDTKKERPLKQAQQSWMSMLLDILLLRVGLEEPREKASRKSKGKGETSKLPEAAEEPGLRKKPQEKKTSRKKHSHRKPAAEEPTGPQNSETEGQEDILPSLAASHTEEADLGLIRRGRPDSEIPQALPTEGGCAESSESSAQAAGDPQKPDRVVVPCFLAEDELIWKIVELLKKAGDRLEEEQTQVPQPEVAPQTPTTPPRKKSQEKKSSLKKALSHKKLASEEPKRVGAATALGPETRPKRPSFLPLCISSQRPSISRNHGEQALAVAIATAASLQLWNLPRAGIDSEEPGFQEVLSVDGGGSVPAELHTPADGQGPAEKPPPRDRAWESREFRRKILALLQSAEEQKGGQQAQVQEAEEAGENRAPASKVKSQGKKSNLRRAFSLRKHGSKDSKRTEASGTPGAASPEARPPRRHSFLPMCVSGHRHSISSGPEESVIHKLVEGLQEVDSELGRQIRQYPSFKTFFNEFSDASLRKLVATLDRQKARLAEEDRSLVNRPPPCAFGSLNRFAANHSCAICTLMQSRGQYRGHSYAHFLSSKAQQNITSLAGQSPD</sequence>